<keyword evidence="1" id="KW-1133">Transmembrane helix</keyword>
<accession>A0A4S4AX01</accession>
<dbReference type="OrthoDB" id="2514702at2"/>
<feature type="transmembrane region" description="Helical" evidence="1">
    <location>
        <begin position="118"/>
        <end position="136"/>
    </location>
</feature>
<evidence type="ECO:0000259" key="2">
    <source>
        <dbReference type="Pfam" id="PF06580"/>
    </source>
</evidence>
<dbReference type="SUPFAM" id="SSF55874">
    <property type="entry name" value="ATPase domain of HSP90 chaperone/DNA topoisomerase II/histidine kinase"/>
    <property type="match status" value="1"/>
</dbReference>
<dbReference type="GO" id="GO:0000155">
    <property type="term" value="F:phosphorelay sensor kinase activity"/>
    <property type="evidence" value="ECO:0007669"/>
    <property type="project" value="InterPro"/>
</dbReference>
<dbReference type="AlphaFoldDB" id="A0A4S4AX01"/>
<dbReference type="Gene3D" id="3.30.565.10">
    <property type="entry name" value="Histidine kinase-like ATPase, C-terminal domain"/>
    <property type="match status" value="1"/>
</dbReference>
<reference evidence="3 4" key="1">
    <citation type="submission" date="2019-04" db="EMBL/GenBank/DDBJ databases">
        <title>Azoarcus rhizosphaerae sp. nov. isolated from rhizosphere of Ficus religiosa.</title>
        <authorList>
            <person name="Lin S.-Y."/>
            <person name="Hameed A."/>
            <person name="Hsu Y.-H."/>
            <person name="Young C.-C."/>
        </authorList>
    </citation>
    <scope>NUCLEOTIDE SEQUENCE [LARGE SCALE GENOMIC DNA]</scope>
    <source>
        <strain evidence="3 4">CC-YHH848</strain>
    </source>
</reference>
<keyword evidence="3" id="KW-0418">Kinase</keyword>
<keyword evidence="1" id="KW-0812">Transmembrane</keyword>
<feature type="transmembrane region" description="Helical" evidence="1">
    <location>
        <begin position="51"/>
        <end position="75"/>
    </location>
</feature>
<feature type="transmembrane region" description="Helical" evidence="1">
    <location>
        <begin position="87"/>
        <end position="106"/>
    </location>
</feature>
<dbReference type="EMBL" id="SSOD01000002">
    <property type="protein sequence ID" value="THF64427.1"/>
    <property type="molecule type" value="Genomic_DNA"/>
</dbReference>
<proteinExistence type="predicted"/>
<sequence>MQSIKQKAQPPLPPGGLPDFRNLGVLLRLLLLVNVLVVATALVQADSFDGFMLQFIALAGRVELPLLAVALLLYLVQPWLARRSRRVGMVLVMAAVLAVAAAAYWLAGGFGGFGGVGLQRWLLWAAVAGVLGLLYFDYRNRRLSRALSEARLMALTARIRPHFLFNSLNAVLGVIRSDPRRAERALEELADLFRVLMRENRELVRLDTELALCERYLDLERLRLGERLQVRWQAEHCPRDALVPPLLLQPLLENAVYHGIEPLAEAGEIRVQLYRRGEELRIEVENPVSRDLSHHEGNRMALDNLRERLMLFFDLEAGLESERREGRYRVRIRMPYRSAPA</sequence>
<dbReference type="PANTHER" id="PTHR34220">
    <property type="entry name" value="SENSOR HISTIDINE KINASE YPDA"/>
    <property type="match status" value="1"/>
</dbReference>
<dbReference type="InterPro" id="IPR050640">
    <property type="entry name" value="Bact_2-comp_sensor_kinase"/>
</dbReference>
<feature type="domain" description="Signal transduction histidine kinase internal region" evidence="2">
    <location>
        <begin position="150"/>
        <end position="228"/>
    </location>
</feature>
<dbReference type="Pfam" id="PF06580">
    <property type="entry name" value="His_kinase"/>
    <property type="match status" value="1"/>
</dbReference>
<name>A0A4S4AX01_9RHOO</name>
<dbReference type="InterPro" id="IPR010559">
    <property type="entry name" value="Sig_transdc_His_kin_internal"/>
</dbReference>
<gene>
    <name evidence="3" type="ORF">E6O51_03725</name>
</gene>
<keyword evidence="4" id="KW-1185">Reference proteome</keyword>
<evidence type="ECO:0000313" key="4">
    <source>
        <dbReference type="Proteomes" id="UP000307956"/>
    </source>
</evidence>
<dbReference type="InterPro" id="IPR036890">
    <property type="entry name" value="HATPase_C_sf"/>
</dbReference>
<feature type="transmembrane region" description="Helical" evidence="1">
    <location>
        <begin position="25"/>
        <end position="45"/>
    </location>
</feature>
<dbReference type="PANTHER" id="PTHR34220:SF7">
    <property type="entry name" value="SENSOR HISTIDINE KINASE YPDA"/>
    <property type="match status" value="1"/>
</dbReference>
<protein>
    <submittedName>
        <fullName evidence="3">Sensor histidine kinase</fullName>
    </submittedName>
</protein>
<evidence type="ECO:0000313" key="3">
    <source>
        <dbReference type="EMBL" id="THF64427.1"/>
    </source>
</evidence>
<keyword evidence="1" id="KW-0472">Membrane</keyword>
<evidence type="ECO:0000256" key="1">
    <source>
        <dbReference type="SAM" id="Phobius"/>
    </source>
</evidence>
<dbReference type="GO" id="GO:0016020">
    <property type="term" value="C:membrane"/>
    <property type="evidence" value="ECO:0007669"/>
    <property type="project" value="InterPro"/>
</dbReference>
<comment type="caution">
    <text evidence="3">The sequence shown here is derived from an EMBL/GenBank/DDBJ whole genome shotgun (WGS) entry which is preliminary data.</text>
</comment>
<keyword evidence="3" id="KW-0808">Transferase</keyword>
<dbReference type="RefSeq" id="WP_136383616.1">
    <property type="nucleotide sequence ID" value="NZ_SSOD01000002.1"/>
</dbReference>
<dbReference type="Proteomes" id="UP000307956">
    <property type="component" value="Unassembled WGS sequence"/>
</dbReference>
<organism evidence="3 4">
    <name type="scientific">Pseudothauera rhizosphaerae</name>
    <dbReference type="NCBI Taxonomy" id="2565932"/>
    <lineage>
        <taxon>Bacteria</taxon>
        <taxon>Pseudomonadati</taxon>
        <taxon>Pseudomonadota</taxon>
        <taxon>Betaproteobacteria</taxon>
        <taxon>Rhodocyclales</taxon>
        <taxon>Zoogloeaceae</taxon>
        <taxon>Pseudothauera</taxon>
    </lineage>
</organism>